<keyword evidence="2" id="KW-1185">Reference proteome</keyword>
<organism evidence="1 2">
    <name type="scientific">Elysia marginata</name>
    <dbReference type="NCBI Taxonomy" id="1093978"/>
    <lineage>
        <taxon>Eukaryota</taxon>
        <taxon>Metazoa</taxon>
        <taxon>Spiralia</taxon>
        <taxon>Lophotrochozoa</taxon>
        <taxon>Mollusca</taxon>
        <taxon>Gastropoda</taxon>
        <taxon>Heterobranchia</taxon>
        <taxon>Euthyneura</taxon>
        <taxon>Panpulmonata</taxon>
        <taxon>Sacoglossa</taxon>
        <taxon>Placobranchoidea</taxon>
        <taxon>Plakobranchidae</taxon>
        <taxon>Elysia</taxon>
    </lineage>
</organism>
<gene>
    <name evidence="1" type="ORF">ElyMa_005067400</name>
</gene>
<reference evidence="1 2" key="1">
    <citation type="journal article" date="2021" name="Elife">
        <title>Chloroplast acquisition without the gene transfer in kleptoplastic sea slugs, Plakobranchus ocellatus.</title>
        <authorList>
            <person name="Maeda T."/>
            <person name="Takahashi S."/>
            <person name="Yoshida T."/>
            <person name="Shimamura S."/>
            <person name="Takaki Y."/>
            <person name="Nagai Y."/>
            <person name="Toyoda A."/>
            <person name="Suzuki Y."/>
            <person name="Arimoto A."/>
            <person name="Ishii H."/>
            <person name="Satoh N."/>
            <person name="Nishiyama T."/>
            <person name="Hasebe M."/>
            <person name="Maruyama T."/>
            <person name="Minagawa J."/>
            <person name="Obokata J."/>
            <person name="Shigenobu S."/>
        </authorList>
    </citation>
    <scope>NUCLEOTIDE SEQUENCE [LARGE SCALE GENOMIC DNA]</scope>
</reference>
<dbReference type="EMBL" id="BMAT01010138">
    <property type="protein sequence ID" value="GFS20852.1"/>
    <property type="molecule type" value="Genomic_DNA"/>
</dbReference>
<comment type="caution">
    <text evidence="1">The sequence shown here is derived from an EMBL/GenBank/DDBJ whole genome shotgun (WGS) entry which is preliminary data.</text>
</comment>
<dbReference type="AlphaFoldDB" id="A0AAV4JDI3"/>
<accession>A0AAV4JDI3</accession>
<evidence type="ECO:0000313" key="2">
    <source>
        <dbReference type="Proteomes" id="UP000762676"/>
    </source>
</evidence>
<protein>
    <submittedName>
        <fullName evidence="1">Uncharacterized protein</fullName>
    </submittedName>
</protein>
<evidence type="ECO:0000313" key="1">
    <source>
        <dbReference type="EMBL" id="GFS20852.1"/>
    </source>
</evidence>
<sequence length="147" mass="16758">MPQQTSTFEACSWVPILQVGGLGKVRAKLLSQDPPLTDLQYSESTYPTWPVAVTKPLLTYPRLGLDNFQPGFKESPYKKPLELLWSSSRWKKRFENRSTLPGVSNSKRCKLSDNHGPSCVDCEEGSIITYHCEFFKLCMYMVFVSLQ</sequence>
<dbReference type="Proteomes" id="UP000762676">
    <property type="component" value="Unassembled WGS sequence"/>
</dbReference>
<proteinExistence type="predicted"/>
<name>A0AAV4JDI3_9GAST</name>